<accession>A0A0F9CDE8</accession>
<organism evidence="1">
    <name type="scientific">marine sediment metagenome</name>
    <dbReference type="NCBI Taxonomy" id="412755"/>
    <lineage>
        <taxon>unclassified sequences</taxon>
        <taxon>metagenomes</taxon>
        <taxon>ecological metagenomes</taxon>
    </lineage>
</organism>
<protein>
    <submittedName>
        <fullName evidence="1">Uncharacterized protein</fullName>
    </submittedName>
</protein>
<name>A0A0F9CDE8_9ZZZZ</name>
<proteinExistence type="predicted"/>
<evidence type="ECO:0000313" key="1">
    <source>
        <dbReference type="EMBL" id="KKK94746.1"/>
    </source>
</evidence>
<dbReference type="AlphaFoldDB" id="A0A0F9CDE8"/>
<gene>
    <name evidence="1" type="ORF">LCGC14_2679760</name>
</gene>
<comment type="caution">
    <text evidence="1">The sequence shown here is derived from an EMBL/GenBank/DDBJ whole genome shotgun (WGS) entry which is preliminary data.</text>
</comment>
<reference evidence="1" key="1">
    <citation type="journal article" date="2015" name="Nature">
        <title>Complex archaea that bridge the gap between prokaryotes and eukaryotes.</title>
        <authorList>
            <person name="Spang A."/>
            <person name="Saw J.H."/>
            <person name="Jorgensen S.L."/>
            <person name="Zaremba-Niedzwiedzka K."/>
            <person name="Martijn J."/>
            <person name="Lind A.E."/>
            <person name="van Eijk R."/>
            <person name="Schleper C."/>
            <person name="Guy L."/>
            <person name="Ettema T.J."/>
        </authorList>
    </citation>
    <scope>NUCLEOTIDE SEQUENCE</scope>
</reference>
<dbReference type="EMBL" id="LAZR01047212">
    <property type="protein sequence ID" value="KKK94746.1"/>
    <property type="molecule type" value="Genomic_DNA"/>
</dbReference>
<sequence length="67" mass="7885">MIKYFCDHCGKEIRKLDNLREIEYGWSAKGCIKNNTAVVMHKKCMWELNKVIQDYLPTAKIHADTIK</sequence>